<evidence type="ECO:0000256" key="2">
    <source>
        <dbReference type="ARBA" id="ARBA00022475"/>
    </source>
</evidence>
<feature type="transmembrane region" description="Helical" evidence="6">
    <location>
        <begin position="135"/>
        <end position="154"/>
    </location>
</feature>
<keyword evidence="3 6" id="KW-0812">Transmembrane</keyword>
<evidence type="ECO:0000313" key="8">
    <source>
        <dbReference type="Proteomes" id="UP001165524"/>
    </source>
</evidence>
<dbReference type="RefSeq" id="WP_246946954.1">
    <property type="nucleotide sequence ID" value="NZ_JALKII010000001.1"/>
</dbReference>
<feature type="transmembrane region" description="Helical" evidence="6">
    <location>
        <begin position="199"/>
        <end position="223"/>
    </location>
</feature>
<evidence type="ECO:0000313" key="7">
    <source>
        <dbReference type="EMBL" id="MCK0536098.1"/>
    </source>
</evidence>
<comment type="caution">
    <text evidence="7">The sequence shown here is derived from an EMBL/GenBank/DDBJ whole genome shotgun (WGS) entry which is preliminary data.</text>
</comment>
<reference evidence="7" key="1">
    <citation type="submission" date="2022-04" db="EMBL/GenBank/DDBJ databases">
        <title>Alcanivorax sp. CY1518 draft genome sequence.</title>
        <authorList>
            <person name="Zhao G."/>
            <person name="An M."/>
        </authorList>
    </citation>
    <scope>NUCLEOTIDE SEQUENCE</scope>
    <source>
        <strain evidence="7">CY1518</strain>
    </source>
</reference>
<feature type="transmembrane region" description="Helical" evidence="6">
    <location>
        <begin position="38"/>
        <end position="57"/>
    </location>
</feature>
<evidence type="ECO:0000256" key="1">
    <source>
        <dbReference type="ARBA" id="ARBA00004651"/>
    </source>
</evidence>
<dbReference type="InterPro" id="IPR050833">
    <property type="entry name" value="Poly_Biosynth_Transport"/>
</dbReference>
<proteinExistence type="predicted"/>
<comment type="subcellular location">
    <subcellularLocation>
        <location evidence="1">Cell membrane</location>
        <topology evidence="1">Multi-pass membrane protein</topology>
    </subcellularLocation>
</comment>
<feature type="transmembrane region" description="Helical" evidence="6">
    <location>
        <begin position="229"/>
        <end position="249"/>
    </location>
</feature>
<name>A0ABT0E2R0_9GAMM</name>
<dbReference type="PANTHER" id="PTHR30250:SF11">
    <property type="entry name" value="O-ANTIGEN TRANSPORTER-RELATED"/>
    <property type="match status" value="1"/>
</dbReference>
<gene>
    <name evidence="7" type="ORF">MU846_00035</name>
</gene>
<protein>
    <recommendedName>
        <fullName evidence="9">Membrane protein involved in the export of O-antigen and teichoic acid</fullName>
    </recommendedName>
</protein>
<keyword evidence="2" id="KW-1003">Cell membrane</keyword>
<sequence length="390" mass="44136">MSQDSSFWLVAASILSLLLGVASVPFLSRYFSGEELGLYQEFLSYGLIFGPLACLRYETSIVSEEGAGFFYEAYAGAAFVMAVLCGLLILLLPVGFFFELPSWVASFPIFIFSYGLMILASAIALREKKFRSLGIYKVIYFSIYMVAPIGFRIGFDESSYMWLIWFMILGQLCFVFLLPRSRVISIKLATDFIRNNQSFFITLTPLTLLSGLTVQLPVLFMSLHFDYRYLGAYLIASRFLNLPISLVATPAGQYFQSVYLNSGRLHLRKMLLACLMAVFLLYGAILLLSVLDLSRYFGAEWRLIQEIVWFLSIAKILQAINLPLANMLALIKTRRVGLGIVILFLPVRWVLMGLLGPGWEEFLIGTLVGTALFYITYSYFSYRFTIAEVK</sequence>
<feature type="transmembrane region" description="Helical" evidence="6">
    <location>
        <begin position="270"/>
        <end position="291"/>
    </location>
</feature>
<keyword evidence="5 6" id="KW-0472">Membrane</keyword>
<feature type="transmembrane region" description="Helical" evidence="6">
    <location>
        <begin position="303"/>
        <end position="324"/>
    </location>
</feature>
<evidence type="ECO:0008006" key="9">
    <source>
        <dbReference type="Google" id="ProtNLM"/>
    </source>
</evidence>
<evidence type="ECO:0000256" key="3">
    <source>
        <dbReference type="ARBA" id="ARBA00022692"/>
    </source>
</evidence>
<evidence type="ECO:0000256" key="6">
    <source>
        <dbReference type="SAM" id="Phobius"/>
    </source>
</evidence>
<feature type="transmembrane region" description="Helical" evidence="6">
    <location>
        <begin position="160"/>
        <end position="178"/>
    </location>
</feature>
<evidence type="ECO:0000256" key="5">
    <source>
        <dbReference type="ARBA" id="ARBA00023136"/>
    </source>
</evidence>
<dbReference type="EMBL" id="JALKII010000001">
    <property type="protein sequence ID" value="MCK0536098.1"/>
    <property type="molecule type" value="Genomic_DNA"/>
</dbReference>
<evidence type="ECO:0000256" key="4">
    <source>
        <dbReference type="ARBA" id="ARBA00022989"/>
    </source>
</evidence>
<organism evidence="7 8">
    <name type="scientific">Alcanivorax quisquiliarum</name>
    <dbReference type="NCBI Taxonomy" id="2933565"/>
    <lineage>
        <taxon>Bacteria</taxon>
        <taxon>Pseudomonadati</taxon>
        <taxon>Pseudomonadota</taxon>
        <taxon>Gammaproteobacteria</taxon>
        <taxon>Oceanospirillales</taxon>
        <taxon>Alcanivoracaceae</taxon>
        <taxon>Alcanivorax</taxon>
    </lineage>
</organism>
<feature type="transmembrane region" description="Helical" evidence="6">
    <location>
        <begin position="336"/>
        <end position="356"/>
    </location>
</feature>
<accession>A0ABT0E2R0</accession>
<feature type="transmembrane region" description="Helical" evidence="6">
    <location>
        <begin position="362"/>
        <end position="380"/>
    </location>
</feature>
<feature type="transmembrane region" description="Helical" evidence="6">
    <location>
        <begin position="69"/>
        <end position="97"/>
    </location>
</feature>
<keyword evidence="4 6" id="KW-1133">Transmembrane helix</keyword>
<dbReference type="PANTHER" id="PTHR30250">
    <property type="entry name" value="PST FAMILY PREDICTED COLANIC ACID TRANSPORTER"/>
    <property type="match status" value="1"/>
</dbReference>
<keyword evidence="8" id="KW-1185">Reference proteome</keyword>
<dbReference type="Proteomes" id="UP001165524">
    <property type="component" value="Unassembled WGS sequence"/>
</dbReference>
<feature type="transmembrane region" description="Helical" evidence="6">
    <location>
        <begin position="103"/>
        <end position="123"/>
    </location>
</feature>